<protein>
    <recommendedName>
        <fullName evidence="3">DUF3293 domain-containing protein</fullName>
    </recommendedName>
</protein>
<dbReference type="InterPro" id="IPR021710">
    <property type="entry name" value="DUF3293"/>
</dbReference>
<dbReference type="AlphaFoldDB" id="A0A0D6Q9T9"/>
<organism evidence="1 2">
    <name type="scientific">Komagataeibacter xylinus NBRC 13693</name>
    <dbReference type="NCBI Taxonomy" id="1234668"/>
    <lineage>
        <taxon>Bacteria</taxon>
        <taxon>Pseudomonadati</taxon>
        <taxon>Pseudomonadota</taxon>
        <taxon>Alphaproteobacteria</taxon>
        <taxon>Acetobacterales</taxon>
        <taxon>Acetobacteraceae</taxon>
        <taxon>Komagataeibacter</taxon>
    </lineage>
</organism>
<dbReference type="Pfam" id="PF11697">
    <property type="entry name" value="DUF3293"/>
    <property type="match status" value="1"/>
</dbReference>
<sequence>MAGILPPTAAVHRAYRLSTYHVPGLPVIRIGHRPRWRGRAPEGDIVLLSACNPGGRLYADGWNRRMMHALAQYLRDVPHALGEGRLGRWSEPLYAVQVPLARGLRLARLFRQNAVVVLHGARRARLVYLA</sequence>
<name>A0A0D6Q9T9_KOMXY</name>
<evidence type="ECO:0008006" key="3">
    <source>
        <dbReference type="Google" id="ProtNLM"/>
    </source>
</evidence>
<evidence type="ECO:0000313" key="2">
    <source>
        <dbReference type="Proteomes" id="UP000032683"/>
    </source>
</evidence>
<gene>
    <name evidence="1" type="ORF">Gxy13693_024_007</name>
</gene>
<reference evidence="1 2" key="1">
    <citation type="submission" date="2012-11" db="EMBL/GenBank/DDBJ databases">
        <title>Whole genome sequence of Gluconacetobacter xylinus NBRC 13693.</title>
        <authorList>
            <person name="Azuma Y."/>
            <person name="Higashiura N."/>
            <person name="Hirakawa H."/>
            <person name="Matsushita K."/>
        </authorList>
    </citation>
    <scope>NUCLEOTIDE SEQUENCE [LARGE SCALE GENOMIC DNA]</scope>
    <source>
        <strain evidence="1 2">NBRC 13693</strain>
    </source>
</reference>
<comment type="caution">
    <text evidence="1">The sequence shown here is derived from an EMBL/GenBank/DDBJ whole genome shotgun (WGS) entry which is preliminary data.</text>
</comment>
<accession>A0A0D6Q9T9</accession>
<dbReference type="RefSeq" id="WP_048856173.1">
    <property type="nucleotide sequence ID" value="NZ_BANJ01000024.1"/>
</dbReference>
<proteinExistence type="predicted"/>
<evidence type="ECO:0000313" key="1">
    <source>
        <dbReference type="EMBL" id="GAN99591.1"/>
    </source>
</evidence>
<dbReference type="EMBL" id="BANJ01000024">
    <property type="protein sequence ID" value="GAN99591.1"/>
    <property type="molecule type" value="Genomic_DNA"/>
</dbReference>
<dbReference type="Proteomes" id="UP000032683">
    <property type="component" value="Unassembled WGS sequence"/>
</dbReference>